<dbReference type="RefSeq" id="XP_035828313.1">
    <property type="nucleotide sequence ID" value="XM_035972420.1"/>
</dbReference>
<organism evidence="5 6">
    <name type="scientific">Aplysia californica</name>
    <name type="common">California sea hare</name>
    <dbReference type="NCBI Taxonomy" id="6500"/>
    <lineage>
        <taxon>Eukaryota</taxon>
        <taxon>Metazoa</taxon>
        <taxon>Spiralia</taxon>
        <taxon>Lophotrochozoa</taxon>
        <taxon>Mollusca</taxon>
        <taxon>Gastropoda</taxon>
        <taxon>Heterobranchia</taxon>
        <taxon>Euthyneura</taxon>
        <taxon>Tectipleura</taxon>
        <taxon>Aplysiida</taxon>
        <taxon>Aplysioidea</taxon>
        <taxon>Aplysiidae</taxon>
        <taxon>Aplysia</taxon>
    </lineage>
</organism>
<accession>A0ABM1W0X0</accession>
<keyword evidence="2" id="KW-0812">Transmembrane</keyword>
<reference evidence="6" key="1">
    <citation type="submission" date="2025-08" db="UniProtKB">
        <authorList>
            <consortium name="RefSeq"/>
        </authorList>
    </citation>
    <scope>IDENTIFICATION</scope>
</reference>
<keyword evidence="4" id="KW-0472">Membrane</keyword>
<evidence type="ECO:0000313" key="6">
    <source>
        <dbReference type="RefSeq" id="XP_035828313.1"/>
    </source>
</evidence>
<comment type="subcellular location">
    <subcellularLocation>
        <location evidence="1">Membrane</location>
        <topology evidence="1">Multi-pass membrane protein</topology>
    </subcellularLocation>
</comment>
<protein>
    <submittedName>
        <fullName evidence="6">Uncharacterized protein LOC118478565</fullName>
    </submittedName>
</protein>
<evidence type="ECO:0000256" key="4">
    <source>
        <dbReference type="ARBA" id="ARBA00023136"/>
    </source>
</evidence>
<dbReference type="SUPFAM" id="SSF103473">
    <property type="entry name" value="MFS general substrate transporter"/>
    <property type="match status" value="1"/>
</dbReference>
<dbReference type="PANTHER" id="PTHR23507:SF1">
    <property type="entry name" value="FI18259P1-RELATED"/>
    <property type="match status" value="1"/>
</dbReference>
<keyword evidence="3" id="KW-1133">Transmembrane helix</keyword>
<evidence type="ECO:0000256" key="1">
    <source>
        <dbReference type="ARBA" id="ARBA00004141"/>
    </source>
</evidence>
<evidence type="ECO:0000313" key="5">
    <source>
        <dbReference type="Proteomes" id="UP000694888"/>
    </source>
</evidence>
<sequence>MVSLFVTQPNRKLRRMIWLASFSFFLSFVTSFGVQRVRMLYLMNSPFCFDAITIGWYTSGRDIVYNIANIVAVPLLYRYLPGVGLGMLGAATNMIEYLTYALSTKPSQLLIALFMSFGQSLPVSLIRGETSRLLGPEMQGQAYRQAINVWLTLNNNILHC</sequence>
<dbReference type="InterPro" id="IPR036259">
    <property type="entry name" value="MFS_trans_sf"/>
</dbReference>
<dbReference type="PANTHER" id="PTHR23507">
    <property type="entry name" value="ZGC:174356"/>
    <property type="match status" value="1"/>
</dbReference>
<evidence type="ECO:0000256" key="2">
    <source>
        <dbReference type="ARBA" id="ARBA00022692"/>
    </source>
</evidence>
<dbReference type="Proteomes" id="UP000694888">
    <property type="component" value="Unplaced"/>
</dbReference>
<keyword evidence="5" id="KW-1185">Reference proteome</keyword>
<evidence type="ECO:0000256" key="3">
    <source>
        <dbReference type="ARBA" id="ARBA00022989"/>
    </source>
</evidence>
<name>A0ABM1W0X0_APLCA</name>
<gene>
    <name evidence="6" type="primary">LOC118478565</name>
</gene>
<dbReference type="GeneID" id="118478565"/>
<proteinExistence type="predicted"/>